<keyword evidence="2" id="KW-0663">Pyridoxal phosphate</keyword>
<evidence type="ECO:0000313" key="6">
    <source>
        <dbReference type="Proteomes" id="UP000054928"/>
    </source>
</evidence>
<dbReference type="OMA" id="SCPLAFF"/>
<dbReference type="InterPro" id="IPR009006">
    <property type="entry name" value="Ala_racemase/Decarboxylase_C"/>
</dbReference>
<feature type="domain" description="Orn/DAP/Arg decarboxylase 2 N-terminal" evidence="4">
    <location>
        <begin position="797"/>
        <end position="1054"/>
    </location>
</feature>
<name>A0A0P1A3W0_PLAHL</name>
<feature type="region of interest" description="Disordered" evidence="3">
    <location>
        <begin position="1"/>
        <end position="33"/>
    </location>
</feature>
<dbReference type="GO" id="GO:0008836">
    <property type="term" value="F:diaminopimelate decarboxylase activity"/>
    <property type="evidence" value="ECO:0007669"/>
    <property type="project" value="TreeGrafter"/>
</dbReference>
<dbReference type="EMBL" id="CCYD01000007">
    <property type="protein sequence ID" value="CEG35169.1"/>
    <property type="molecule type" value="Genomic_DNA"/>
</dbReference>
<dbReference type="SUPFAM" id="SSF51419">
    <property type="entry name" value="PLP-binding barrel"/>
    <property type="match status" value="1"/>
</dbReference>
<dbReference type="SUPFAM" id="SSF50621">
    <property type="entry name" value="Alanine racemase C-terminal domain-like"/>
    <property type="match status" value="1"/>
</dbReference>
<evidence type="ECO:0000259" key="4">
    <source>
        <dbReference type="Pfam" id="PF02784"/>
    </source>
</evidence>
<dbReference type="InterPro" id="IPR015424">
    <property type="entry name" value="PyrdxlP-dep_Trfase"/>
</dbReference>
<evidence type="ECO:0000256" key="1">
    <source>
        <dbReference type="ARBA" id="ARBA00001933"/>
    </source>
</evidence>
<organism evidence="5 6">
    <name type="scientific">Plasmopara halstedii</name>
    <name type="common">Downy mildew of sunflower</name>
    <dbReference type="NCBI Taxonomy" id="4781"/>
    <lineage>
        <taxon>Eukaryota</taxon>
        <taxon>Sar</taxon>
        <taxon>Stramenopiles</taxon>
        <taxon>Oomycota</taxon>
        <taxon>Peronosporomycetes</taxon>
        <taxon>Peronosporales</taxon>
        <taxon>Peronosporaceae</taxon>
        <taxon>Plasmopara</taxon>
    </lineage>
</organism>
<reference evidence="6" key="1">
    <citation type="submission" date="2014-09" db="EMBL/GenBank/DDBJ databases">
        <authorList>
            <person name="Sharma Rahul"/>
            <person name="Thines Marco"/>
        </authorList>
    </citation>
    <scope>NUCLEOTIDE SEQUENCE [LARGE SCALE GENOMIC DNA]</scope>
</reference>
<proteinExistence type="predicted"/>
<dbReference type="STRING" id="4781.A0A0P1A3W0"/>
<dbReference type="OrthoDB" id="5034579at2759"/>
<dbReference type="Pfam" id="PF02784">
    <property type="entry name" value="Orn_Arg_deC_N"/>
    <property type="match status" value="1"/>
</dbReference>
<dbReference type="PANTHER" id="PTHR43727">
    <property type="entry name" value="DIAMINOPIMELATE DECARBOXYLASE"/>
    <property type="match status" value="1"/>
</dbReference>
<comment type="cofactor">
    <cofactor evidence="1">
        <name>pyridoxal 5'-phosphate</name>
        <dbReference type="ChEBI" id="CHEBI:597326"/>
    </cofactor>
</comment>
<dbReference type="Gene3D" id="2.40.37.10">
    <property type="entry name" value="Lyase, Ornithine Decarboxylase, Chain A, domain 1"/>
    <property type="match status" value="1"/>
</dbReference>
<feature type="compositionally biased region" description="Basic and acidic residues" evidence="3">
    <location>
        <begin position="1"/>
        <end position="10"/>
    </location>
</feature>
<dbReference type="Gene3D" id="3.20.20.10">
    <property type="entry name" value="Alanine racemase"/>
    <property type="match status" value="1"/>
</dbReference>
<evidence type="ECO:0000313" key="5">
    <source>
        <dbReference type="EMBL" id="CEG35169.1"/>
    </source>
</evidence>
<dbReference type="InterPro" id="IPR022644">
    <property type="entry name" value="De-COase2_N"/>
</dbReference>
<protein>
    <submittedName>
        <fullName evidence="5">Diaminopimelate decarboxylase</fullName>
    </submittedName>
</protein>
<dbReference type="GO" id="GO:0009089">
    <property type="term" value="P:lysine biosynthetic process via diaminopimelate"/>
    <property type="evidence" value="ECO:0007669"/>
    <property type="project" value="TreeGrafter"/>
</dbReference>
<dbReference type="GeneID" id="36408976"/>
<sequence length="1203" mass="132077">MSQKDLETAHIKSSGTKSKILKASVEPQRIEQQAEDLRDHMTATRPELLPLLRFLPISTRIWNLQMPSEAVALSALLQDRLLCLPELNRNSPCYSARDMVLLYTKIKYLETFSQAELADYTNAAANTASLLEIAATVRKRQEEVRLVSQLACVENNNELFSRLAMLLHISCHGDSWNEIVKFAGNALPFAEQTESLLMHGSDDRSTLCPLTKTNKYNASTIPFATDVARGSCTCSSVTLEAFELCEKMRQELLLNSFSINPNAKSSNALFDTKMCEVRSRVAACLDVSNLVRNNQMRILLSPSGTDAELLATVAGLARFFSGLGEEENLPGGVGPEQCRVTSIITAGGEIGRGSIDASNGKHFSHLTPSGKSGAIGQALNNFPINLVNVVSMPARNDGGDINSIDTDVRELIQERLDCGGGVVLLHVVVGTKTGFSCPSMPLVDALATQYPNRLLVVVDACQMRVHRLLYPEWLAKGYIVLATGSKFFGGSPFCGAVLMPMRCVREMEAVASGRHSEVAIPDGLKSYFSRHEVPEDMHNFRERLGRKMNVGLLLRWETALFNMEPFCRIPPEDVVAICELYMNTCRTKVQSSWKSMVELLAVPASTEVSRGDILAPIDSILSFKVRDKDGTFLNMAALKTLHTLLSRDLSDVLPNDVMAKKRCLLGQPVLLGKNGAVIRIAMGADMVNQVYARGKGEGSFHGAIASLSQDDEAIMSKIALILRHWEVLNHTYFNKRVETALLEPLKPLSNLNFSVKDSAVARVVQYLVKNRILAHGMTSEDETKLAVIYDLEAVDMAFQTLLCSFPVHFEHRFAMKSCPLSFFIKMAIKNNIGLECASIVEVKHALRLGCPPHRIVFDSPCKTRRDLLFALNAGVEVNADNFDELEIIREHADAIFQSSFPECTPRNAGHLPRIGLRVNPLLGAGNNACLSVSTVHSKFGVPLTKKNRAKIIAFYCANPWMTGLHAHVGSQGCSLEMLSQSAVMLNELANEIDAAAGTSKVEALNIGGGLPANFDNENVTPTFADYVAILRRKAPQLFKHTSRTILTEFGSSVSSKTGWVVSEVEYVKEHSYVDNNDLIQTAIIHAGSDLFLRACYRPEIFAHRMSVFDSSGVASTAPISLQNVAGPLCFGGDIAGRRMKLPTISRGDFVVIHDTGANTMSMFSRHCSRPAPAVFGYRESGKEISLQLLKPAETAEEVLSFWE</sequence>
<keyword evidence="6" id="KW-1185">Reference proteome</keyword>
<dbReference type="AlphaFoldDB" id="A0A0P1A3W0"/>
<dbReference type="PANTHER" id="PTHR43727:SF3">
    <property type="entry name" value="GROUP IV DECARBOXYLASE"/>
    <property type="match status" value="1"/>
</dbReference>
<evidence type="ECO:0000256" key="2">
    <source>
        <dbReference type="ARBA" id="ARBA00022898"/>
    </source>
</evidence>
<dbReference type="RefSeq" id="XP_024571538.1">
    <property type="nucleotide sequence ID" value="XM_024716223.1"/>
</dbReference>
<dbReference type="SUPFAM" id="SSF53383">
    <property type="entry name" value="PLP-dependent transferases"/>
    <property type="match status" value="1"/>
</dbReference>
<accession>A0A0P1A3W0</accession>
<dbReference type="InterPro" id="IPR029066">
    <property type="entry name" value="PLP-binding_barrel"/>
</dbReference>
<dbReference type="Proteomes" id="UP000054928">
    <property type="component" value="Unassembled WGS sequence"/>
</dbReference>
<evidence type="ECO:0000256" key="3">
    <source>
        <dbReference type="SAM" id="MobiDB-lite"/>
    </source>
</evidence>